<sequence>MANIVFGFFLLIIQPICQTQKRNEMKNRELIQMNRLPKKSRTSPHYPPPPPPRSASPSAHSQSLCAGSTGEECPPLLSG</sequence>
<evidence type="ECO:0000256" key="1">
    <source>
        <dbReference type="SAM" id="MobiDB-lite"/>
    </source>
</evidence>
<gene>
    <name evidence="3" type="ORF">XNOV1_A014716</name>
</gene>
<dbReference type="EMBL" id="OY660876">
    <property type="protein sequence ID" value="CAJ1069976.1"/>
    <property type="molecule type" value="Genomic_DNA"/>
</dbReference>
<feature type="compositionally biased region" description="Pro residues" evidence="1">
    <location>
        <begin position="45"/>
        <end position="54"/>
    </location>
</feature>
<feature type="signal peptide" evidence="2">
    <location>
        <begin position="1"/>
        <end position="19"/>
    </location>
</feature>
<dbReference type="Proteomes" id="UP001178508">
    <property type="component" value="Chromosome 13"/>
</dbReference>
<reference evidence="3" key="1">
    <citation type="submission" date="2023-08" db="EMBL/GenBank/DDBJ databases">
        <authorList>
            <person name="Alioto T."/>
            <person name="Alioto T."/>
            <person name="Gomez Garrido J."/>
        </authorList>
    </citation>
    <scope>NUCLEOTIDE SEQUENCE</scope>
</reference>
<accession>A0AAV1GAT2</accession>
<keyword evidence="4" id="KW-1185">Reference proteome</keyword>
<evidence type="ECO:0000313" key="4">
    <source>
        <dbReference type="Proteomes" id="UP001178508"/>
    </source>
</evidence>
<protein>
    <submittedName>
        <fullName evidence="3">Uncharacterized protein</fullName>
    </submittedName>
</protein>
<evidence type="ECO:0000313" key="3">
    <source>
        <dbReference type="EMBL" id="CAJ1069976.1"/>
    </source>
</evidence>
<feature type="region of interest" description="Disordered" evidence="1">
    <location>
        <begin position="31"/>
        <end position="79"/>
    </location>
</feature>
<organism evidence="3 4">
    <name type="scientific">Xyrichtys novacula</name>
    <name type="common">Pearly razorfish</name>
    <name type="synonym">Hemipteronotus novacula</name>
    <dbReference type="NCBI Taxonomy" id="13765"/>
    <lineage>
        <taxon>Eukaryota</taxon>
        <taxon>Metazoa</taxon>
        <taxon>Chordata</taxon>
        <taxon>Craniata</taxon>
        <taxon>Vertebrata</taxon>
        <taxon>Euteleostomi</taxon>
        <taxon>Actinopterygii</taxon>
        <taxon>Neopterygii</taxon>
        <taxon>Teleostei</taxon>
        <taxon>Neoteleostei</taxon>
        <taxon>Acanthomorphata</taxon>
        <taxon>Eupercaria</taxon>
        <taxon>Labriformes</taxon>
        <taxon>Labridae</taxon>
        <taxon>Xyrichtys</taxon>
    </lineage>
</organism>
<feature type="chain" id="PRO_5043740583" evidence="2">
    <location>
        <begin position="20"/>
        <end position="79"/>
    </location>
</feature>
<dbReference type="AlphaFoldDB" id="A0AAV1GAT2"/>
<keyword evidence="2" id="KW-0732">Signal</keyword>
<name>A0AAV1GAT2_XYRNO</name>
<evidence type="ECO:0000256" key="2">
    <source>
        <dbReference type="SAM" id="SignalP"/>
    </source>
</evidence>
<proteinExistence type="predicted"/>